<evidence type="ECO:0000256" key="1">
    <source>
        <dbReference type="ARBA" id="ARBA00023002"/>
    </source>
</evidence>
<dbReference type="OrthoDB" id="7903015at2"/>
<dbReference type="NCBIfam" id="TIGR03619">
    <property type="entry name" value="F420_Rv2161c"/>
    <property type="match status" value="1"/>
</dbReference>
<dbReference type="RefSeq" id="WP_050053319.1">
    <property type="nucleotide sequence ID" value="NZ_CAQI01000025.1"/>
</dbReference>
<sequence>MKTGIKFYNTDETYPPLDFARLVEDNGIESIWLPDHSHVPAQSRVREEDKVAYGGTASGAQQRKFDTSPVAGGPPREYYRNYDPVTTLAMMGAVTSTLKLGTGICLVVQRDPIILAKEIATIDRLTEGRFLFGVGAGAPWNMAELENHGVDPKRRTGLMLERLEAMKQIWVNEQAEYHGKQVDFDPIYQWPKPVQQPHPPILMGGMGPTVLDRALSHADGWIPGHSDDTFDGLGDRVTELRERAAAVGKTMEITLNLGRLDYLDRYVEMGLDRVVYMVSAAASESETRTFVRELGKVAEEVKGAVSPQS</sequence>
<evidence type="ECO:0000313" key="4">
    <source>
        <dbReference type="EMBL" id="CCQ44237.1"/>
    </source>
</evidence>
<dbReference type="Proteomes" id="UP000035722">
    <property type="component" value="Unassembled WGS sequence"/>
</dbReference>
<dbReference type="InterPro" id="IPR036661">
    <property type="entry name" value="Luciferase-like_sf"/>
</dbReference>
<dbReference type="STRING" id="861266.ARTSIC4J27_161"/>
<evidence type="ECO:0000313" key="5">
    <source>
        <dbReference type="Proteomes" id="UP000035722"/>
    </source>
</evidence>
<feature type="region of interest" description="Disordered" evidence="2">
    <location>
        <begin position="56"/>
        <end position="76"/>
    </location>
</feature>
<dbReference type="GO" id="GO:0016705">
    <property type="term" value="F:oxidoreductase activity, acting on paired donors, with incorporation or reduction of molecular oxygen"/>
    <property type="evidence" value="ECO:0007669"/>
    <property type="project" value="InterPro"/>
</dbReference>
<dbReference type="PANTHER" id="PTHR43244">
    <property type="match status" value="1"/>
</dbReference>
<reference evidence="5" key="1">
    <citation type="journal article" date="2014" name="Genome Announc.">
        <title>Genome Sequence of Arthrobacter siccitolerans 4J27, a Xeroprotectant-Producing Desiccation-Tolerant Microorganism.</title>
        <authorList>
            <person name="Manzanera M."/>
            <person name="Santa-Cruz-Calvo L."/>
            <person name="Vilchez J.I."/>
            <person name="Garcia-Fontana C."/>
            <person name="Silva-Castro G.A."/>
            <person name="Calvo C."/>
            <person name="Gonzalez-Lopez J."/>
        </authorList>
    </citation>
    <scope>NUCLEOTIDE SEQUENCE [LARGE SCALE GENOMIC DNA]</scope>
    <source>
        <strain evidence="5">4J27</strain>
    </source>
</reference>
<dbReference type="InterPro" id="IPR050564">
    <property type="entry name" value="F420-G6PD/mer"/>
</dbReference>
<dbReference type="Pfam" id="PF00296">
    <property type="entry name" value="Bac_luciferase"/>
    <property type="match status" value="1"/>
</dbReference>
<evidence type="ECO:0000256" key="2">
    <source>
        <dbReference type="SAM" id="MobiDB-lite"/>
    </source>
</evidence>
<dbReference type="PANTHER" id="PTHR43244:SF1">
    <property type="entry name" value="5,10-METHYLENETETRAHYDROMETHANOPTERIN REDUCTASE"/>
    <property type="match status" value="1"/>
</dbReference>
<gene>
    <name evidence="4" type="ORF">ARTSIC4J27_161</name>
</gene>
<protein>
    <submittedName>
        <fullName evidence="4">Putative F420-dependent oxidoreductase, Rv2161c family domain protein</fullName>
    </submittedName>
</protein>
<name>A0A024GX79_9MICC</name>
<dbReference type="Gene3D" id="3.20.20.30">
    <property type="entry name" value="Luciferase-like domain"/>
    <property type="match status" value="1"/>
</dbReference>
<keyword evidence="1" id="KW-0560">Oxidoreductase</keyword>
<dbReference type="InterPro" id="IPR011251">
    <property type="entry name" value="Luciferase-like_dom"/>
</dbReference>
<dbReference type="EMBL" id="CAQI01000025">
    <property type="protein sequence ID" value="CCQ44237.1"/>
    <property type="molecule type" value="Genomic_DNA"/>
</dbReference>
<comment type="caution">
    <text evidence="4">The sequence shown here is derived from an EMBL/GenBank/DDBJ whole genome shotgun (WGS) entry which is preliminary data.</text>
</comment>
<dbReference type="SUPFAM" id="SSF51679">
    <property type="entry name" value="Bacterial luciferase-like"/>
    <property type="match status" value="1"/>
</dbReference>
<proteinExistence type="predicted"/>
<accession>A0A024GX79</accession>
<organism evidence="4 5">
    <name type="scientific">Pseudarthrobacter siccitolerans</name>
    <dbReference type="NCBI Taxonomy" id="861266"/>
    <lineage>
        <taxon>Bacteria</taxon>
        <taxon>Bacillati</taxon>
        <taxon>Actinomycetota</taxon>
        <taxon>Actinomycetes</taxon>
        <taxon>Micrococcales</taxon>
        <taxon>Micrococcaceae</taxon>
        <taxon>Pseudarthrobacter</taxon>
    </lineage>
</organism>
<dbReference type="AlphaFoldDB" id="A0A024GX79"/>
<dbReference type="InterPro" id="IPR019921">
    <property type="entry name" value="Lucif-like_OxRdtase_Rv2161c"/>
</dbReference>
<evidence type="ECO:0000259" key="3">
    <source>
        <dbReference type="Pfam" id="PF00296"/>
    </source>
</evidence>
<feature type="domain" description="Luciferase-like" evidence="3">
    <location>
        <begin position="17"/>
        <end position="252"/>
    </location>
</feature>
<keyword evidence="5" id="KW-1185">Reference proteome</keyword>